<dbReference type="AlphaFoldDB" id="A0A397JP02"/>
<reference evidence="2 3" key="1">
    <citation type="submission" date="2018-08" db="EMBL/GenBank/DDBJ databases">
        <title>Genome and evolution of the arbuscular mycorrhizal fungus Diversispora epigaea (formerly Glomus versiforme) and its bacterial endosymbionts.</title>
        <authorList>
            <person name="Sun X."/>
            <person name="Fei Z."/>
            <person name="Harrison M."/>
        </authorList>
    </citation>
    <scope>NUCLEOTIDE SEQUENCE [LARGE SCALE GENOMIC DNA]</scope>
    <source>
        <strain evidence="2 3">IT104</strain>
    </source>
</reference>
<evidence type="ECO:0000313" key="3">
    <source>
        <dbReference type="Proteomes" id="UP000266861"/>
    </source>
</evidence>
<dbReference type="Gene3D" id="1.10.150.50">
    <property type="entry name" value="Transcription Factor, Ets-1"/>
    <property type="match status" value="1"/>
</dbReference>
<dbReference type="Proteomes" id="UP000266861">
    <property type="component" value="Unassembled WGS sequence"/>
</dbReference>
<comment type="caution">
    <text evidence="2">The sequence shown here is derived from an EMBL/GenBank/DDBJ whole genome shotgun (WGS) entry which is preliminary data.</text>
</comment>
<protein>
    <recommendedName>
        <fullName evidence="1">NYN domain-containing protein</fullName>
    </recommendedName>
</protein>
<dbReference type="GO" id="GO:0004540">
    <property type="term" value="F:RNA nuclease activity"/>
    <property type="evidence" value="ECO:0007669"/>
    <property type="project" value="InterPro"/>
</dbReference>
<sequence>MANIKDYNTEELIEYLRKKNLKLNESHFGTLRVEEITGSSFLELTIDGFCSIGFMLGPATELIKFIAELKKCKHTSDFEKAGSFDYYRDSHIINQLHLDHGRLLSTILHDRKIGTDPVIVGFCPPDDDEIWSQVERLGFVVNVFDRNCVNKEKQADTYLISEGVDIVKTDTPGILVLVAGDRDYCPLITKALKYNWKIEIWFWSSGISGFLKSLGTFYCLDYYYKCFTYAREPIEILDCHISLKIFWWWYKEDKDCIVNMYFDDKEHLIDAKNWLKGKYSDSIQFWETVQERKKRNSFKCVTYS</sequence>
<organism evidence="2 3">
    <name type="scientific">Diversispora epigaea</name>
    <dbReference type="NCBI Taxonomy" id="1348612"/>
    <lineage>
        <taxon>Eukaryota</taxon>
        <taxon>Fungi</taxon>
        <taxon>Fungi incertae sedis</taxon>
        <taxon>Mucoromycota</taxon>
        <taxon>Glomeromycotina</taxon>
        <taxon>Glomeromycetes</taxon>
        <taxon>Diversisporales</taxon>
        <taxon>Diversisporaceae</taxon>
        <taxon>Diversispora</taxon>
    </lineage>
</organism>
<dbReference type="InterPro" id="IPR021139">
    <property type="entry name" value="NYN"/>
</dbReference>
<name>A0A397JP02_9GLOM</name>
<dbReference type="Pfam" id="PF01936">
    <property type="entry name" value="NYN"/>
    <property type="match status" value="1"/>
</dbReference>
<dbReference type="InterPro" id="IPR013761">
    <property type="entry name" value="SAM/pointed_sf"/>
</dbReference>
<gene>
    <name evidence="2" type="ORF">Glove_13g185</name>
</gene>
<keyword evidence="3" id="KW-1185">Reference proteome</keyword>
<proteinExistence type="predicted"/>
<dbReference type="OrthoDB" id="2419124at2759"/>
<dbReference type="Gene3D" id="3.40.50.1010">
    <property type="entry name" value="5'-nuclease"/>
    <property type="match status" value="1"/>
</dbReference>
<dbReference type="EMBL" id="PQFF01000011">
    <property type="protein sequence ID" value="RHZ89651.1"/>
    <property type="molecule type" value="Genomic_DNA"/>
</dbReference>
<evidence type="ECO:0000313" key="2">
    <source>
        <dbReference type="EMBL" id="RHZ89651.1"/>
    </source>
</evidence>
<feature type="domain" description="NYN" evidence="1">
    <location>
        <begin position="99"/>
        <end position="202"/>
    </location>
</feature>
<accession>A0A397JP02</accession>
<evidence type="ECO:0000259" key="1">
    <source>
        <dbReference type="Pfam" id="PF01936"/>
    </source>
</evidence>